<dbReference type="InterPro" id="IPR050250">
    <property type="entry name" value="Macrolide_Exporter_MacB"/>
</dbReference>
<evidence type="ECO:0000256" key="4">
    <source>
        <dbReference type="ARBA" id="ARBA00022989"/>
    </source>
</evidence>
<dbReference type="Pfam" id="PF02687">
    <property type="entry name" value="FtsX"/>
    <property type="match status" value="1"/>
</dbReference>
<evidence type="ECO:0000313" key="10">
    <source>
        <dbReference type="EMBL" id="OGH82051.1"/>
    </source>
</evidence>
<feature type="transmembrane region" description="Helical" evidence="7">
    <location>
        <begin position="310"/>
        <end position="340"/>
    </location>
</feature>
<comment type="caution">
    <text evidence="10">The sequence shown here is derived from an EMBL/GenBank/DDBJ whole genome shotgun (WGS) entry which is preliminary data.</text>
</comment>
<dbReference type="AlphaFoldDB" id="A0A1F6NDZ0"/>
<dbReference type="PANTHER" id="PTHR30572:SF4">
    <property type="entry name" value="ABC TRANSPORTER PERMEASE YTRF"/>
    <property type="match status" value="1"/>
</dbReference>
<keyword evidence="2" id="KW-1003">Cell membrane</keyword>
<dbReference type="Pfam" id="PF12704">
    <property type="entry name" value="MacB_PCD"/>
    <property type="match status" value="1"/>
</dbReference>
<evidence type="ECO:0000256" key="5">
    <source>
        <dbReference type="ARBA" id="ARBA00023136"/>
    </source>
</evidence>
<keyword evidence="5 7" id="KW-0472">Membrane</keyword>
<evidence type="ECO:0000256" key="7">
    <source>
        <dbReference type="SAM" id="Phobius"/>
    </source>
</evidence>
<dbReference type="InterPro" id="IPR025857">
    <property type="entry name" value="MacB_PCD"/>
</dbReference>
<feature type="transmembrane region" description="Helical" evidence="7">
    <location>
        <begin position="360"/>
        <end position="380"/>
    </location>
</feature>
<feature type="transmembrane region" description="Helical" evidence="7">
    <location>
        <begin position="21"/>
        <end position="45"/>
    </location>
</feature>
<name>A0A1F6NDZ0_9BACT</name>
<feature type="transmembrane region" description="Helical" evidence="7">
    <location>
        <begin position="262"/>
        <end position="289"/>
    </location>
</feature>
<sequence>MRLGDALSLSTRMFKTRPLRTLLTILGVGVGIGTVLFLVSLGYGLQNAILSRITTADSLLALDVNPGTSDLIRLDNASLQKISQIEHVIEISPVITASAQISAKNLTGDGIMYAVNPSFFRLSGIETIFGEFFSGEKEIVISTAALQLINMEPKDSVGQEVNLTYFVPRINEDGIEEVTIFEDIAPYKIVGVVRDDLESVIFVPLSNVSDGGTDSYLETKVKVSDSAYMLDVRNKIMEMGFFVSALRDTIEQATKIFKVIQIILGLFGMVALIVSAIGMFNTMTVMLLERTNEIGIMRSIGVSKKDIKKLFLFESMLMGFLGGVGGIILGFIGGEIANFIMNLLAKNFGGQAIDLFESPLWFLLVILGSSAFIGFITGVFPARRAAKLNPLDALKYK</sequence>
<evidence type="ECO:0000256" key="2">
    <source>
        <dbReference type="ARBA" id="ARBA00022475"/>
    </source>
</evidence>
<comment type="similarity">
    <text evidence="6">Belongs to the ABC-4 integral membrane protein family.</text>
</comment>
<gene>
    <name evidence="10" type="ORF">A2373_03370</name>
</gene>
<dbReference type="STRING" id="1798697.A2373_03370"/>
<proteinExistence type="inferred from homology"/>
<feature type="domain" description="MacB-like periplasmic core" evidence="9">
    <location>
        <begin position="21"/>
        <end position="236"/>
    </location>
</feature>
<reference evidence="10 11" key="1">
    <citation type="journal article" date="2016" name="Nat. Commun.">
        <title>Thousands of microbial genomes shed light on interconnected biogeochemical processes in an aquifer system.</title>
        <authorList>
            <person name="Anantharaman K."/>
            <person name="Brown C.T."/>
            <person name="Hug L.A."/>
            <person name="Sharon I."/>
            <person name="Castelle C.J."/>
            <person name="Probst A.J."/>
            <person name="Thomas B.C."/>
            <person name="Singh A."/>
            <person name="Wilkins M.J."/>
            <person name="Karaoz U."/>
            <person name="Brodie E.L."/>
            <person name="Williams K.H."/>
            <person name="Hubbard S.S."/>
            <person name="Banfield J.F."/>
        </authorList>
    </citation>
    <scope>NUCLEOTIDE SEQUENCE [LARGE SCALE GENOMIC DNA]</scope>
</reference>
<dbReference type="InterPro" id="IPR003838">
    <property type="entry name" value="ABC3_permease_C"/>
</dbReference>
<evidence type="ECO:0000259" key="8">
    <source>
        <dbReference type="Pfam" id="PF02687"/>
    </source>
</evidence>
<evidence type="ECO:0008006" key="12">
    <source>
        <dbReference type="Google" id="ProtNLM"/>
    </source>
</evidence>
<dbReference type="GO" id="GO:0005886">
    <property type="term" value="C:plasma membrane"/>
    <property type="evidence" value="ECO:0007669"/>
    <property type="project" value="UniProtKB-SubCell"/>
</dbReference>
<keyword evidence="3 7" id="KW-0812">Transmembrane</keyword>
<dbReference type="EMBL" id="MFQS01000051">
    <property type="protein sequence ID" value="OGH82051.1"/>
    <property type="molecule type" value="Genomic_DNA"/>
</dbReference>
<evidence type="ECO:0000256" key="1">
    <source>
        <dbReference type="ARBA" id="ARBA00004651"/>
    </source>
</evidence>
<dbReference type="Proteomes" id="UP000176300">
    <property type="component" value="Unassembled WGS sequence"/>
</dbReference>
<keyword evidence="4 7" id="KW-1133">Transmembrane helix</keyword>
<feature type="domain" description="ABC3 transporter permease C-terminal" evidence="8">
    <location>
        <begin position="266"/>
        <end position="390"/>
    </location>
</feature>
<accession>A0A1F6NDZ0</accession>
<evidence type="ECO:0000256" key="6">
    <source>
        <dbReference type="ARBA" id="ARBA00038076"/>
    </source>
</evidence>
<evidence type="ECO:0000256" key="3">
    <source>
        <dbReference type="ARBA" id="ARBA00022692"/>
    </source>
</evidence>
<evidence type="ECO:0000259" key="9">
    <source>
        <dbReference type="Pfam" id="PF12704"/>
    </source>
</evidence>
<evidence type="ECO:0000313" key="11">
    <source>
        <dbReference type="Proteomes" id="UP000176300"/>
    </source>
</evidence>
<dbReference type="PANTHER" id="PTHR30572">
    <property type="entry name" value="MEMBRANE COMPONENT OF TRANSPORTER-RELATED"/>
    <property type="match status" value="1"/>
</dbReference>
<comment type="subcellular location">
    <subcellularLocation>
        <location evidence="1">Cell membrane</location>
        <topology evidence="1">Multi-pass membrane protein</topology>
    </subcellularLocation>
</comment>
<protein>
    <recommendedName>
        <fullName evidence="12">ABC3 transporter permease protein domain-containing protein</fullName>
    </recommendedName>
</protein>
<organism evidence="10 11">
    <name type="scientific">Candidatus Magasanikbacteria bacterium RIFOXYB1_FULL_40_15</name>
    <dbReference type="NCBI Taxonomy" id="1798697"/>
    <lineage>
        <taxon>Bacteria</taxon>
        <taxon>Candidatus Magasanikiibacteriota</taxon>
    </lineage>
</organism>
<dbReference type="GO" id="GO:0022857">
    <property type="term" value="F:transmembrane transporter activity"/>
    <property type="evidence" value="ECO:0007669"/>
    <property type="project" value="TreeGrafter"/>
</dbReference>